<dbReference type="EMBL" id="BQNB010021476">
    <property type="protein sequence ID" value="GJU06798.1"/>
    <property type="molecule type" value="Genomic_DNA"/>
</dbReference>
<sequence>MEVTTLSTVRHSKAVYKALVDAYEAEKIMLDNMAIRSPRKGLKSGQMMFKKPRWEQTGGGSKRRSVRKDPSKKRLPQTKDPSIIEDMLLLLVQGKLTNLNVEERIAFNVSLRMFTRSVVIQRRVEDLQLGVESYQKKLNLTKLYEKHGQEEQIDGIDELQSSALVEDHTGVTYGFYKGPYDLSYDVLILKSLARDPRYVMVTELFGLRCRGMWPYMVVTVPDNLGFDFSERALRELATTSKDMAAGAQITNRDMGTSVVKKAREVDFWVGSGGPPYAVHRFTVPSFGDTATGLNWLGRASRAVTLIEI</sequence>
<comment type="caution">
    <text evidence="2">The sequence shown here is derived from an EMBL/GenBank/DDBJ whole genome shotgun (WGS) entry which is preliminary data.</text>
</comment>
<organism evidence="2 3">
    <name type="scientific">Tanacetum coccineum</name>
    <dbReference type="NCBI Taxonomy" id="301880"/>
    <lineage>
        <taxon>Eukaryota</taxon>
        <taxon>Viridiplantae</taxon>
        <taxon>Streptophyta</taxon>
        <taxon>Embryophyta</taxon>
        <taxon>Tracheophyta</taxon>
        <taxon>Spermatophyta</taxon>
        <taxon>Magnoliopsida</taxon>
        <taxon>eudicotyledons</taxon>
        <taxon>Gunneridae</taxon>
        <taxon>Pentapetalae</taxon>
        <taxon>asterids</taxon>
        <taxon>campanulids</taxon>
        <taxon>Asterales</taxon>
        <taxon>Asteraceae</taxon>
        <taxon>Asteroideae</taxon>
        <taxon>Anthemideae</taxon>
        <taxon>Anthemidinae</taxon>
        <taxon>Tanacetum</taxon>
    </lineage>
</organism>
<feature type="region of interest" description="Disordered" evidence="1">
    <location>
        <begin position="41"/>
        <end position="78"/>
    </location>
</feature>
<keyword evidence="3" id="KW-1185">Reference proteome</keyword>
<evidence type="ECO:0000256" key="1">
    <source>
        <dbReference type="SAM" id="MobiDB-lite"/>
    </source>
</evidence>
<feature type="compositionally biased region" description="Basic residues" evidence="1">
    <location>
        <begin position="61"/>
        <end position="76"/>
    </location>
</feature>
<dbReference type="Proteomes" id="UP001151760">
    <property type="component" value="Unassembled WGS sequence"/>
</dbReference>
<proteinExistence type="predicted"/>
<evidence type="ECO:0000313" key="2">
    <source>
        <dbReference type="EMBL" id="GJU06798.1"/>
    </source>
</evidence>
<gene>
    <name evidence="2" type="ORF">Tco_1123228</name>
</gene>
<evidence type="ECO:0000313" key="3">
    <source>
        <dbReference type="Proteomes" id="UP001151760"/>
    </source>
</evidence>
<protein>
    <submittedName>
        <fullName evidence="2">Uncharacterized protein</fullName>
    </submittedName>
</protein>
<reference evidence="2" key="1">
    <citation type="journal article" date="2022" name="Int. J. Mol. Sci.">
        <title>Draft Genome of Tanacetum Coccineum: Genomic Comparison of Closely Related Tanacetum-Family Plants.</title>
        <authorList>
            <person name="Yamashiro T."/>
            <person name="Shiraishi A."/>
            <person name="Nakayama K."/>
            <person name="Satake H."/>
        </authorList>
    </citation>
    <scope>NUCLEOTIDE SEQUENCE</scope>
</reference>
<accession>A0ABQ5J5P5</accession>
<name>A0ABQ5J5P5_9ASTR</name>
<reference evidence="2" key="2">
    <citation type="submission" date="2022-01" db="EMBL/GenBank/DDBJ databases">
        <authorList>
            <person name="Yamashiro T."/>
            <person name="Shiraishi A."/>
            <person name="Satake H."/>
            <person name="Nakayama K."/>
        </authorList>
    </citation>
    <scope>NUCLEOTIDE SEQUENCE</scope>
</reference>